<gene>
    <name evidence="1" type="ORF">JOD45_001997</name>
</gene>
<proteinExistence type="predicted"/>
<dbReference type="InterPro" id="IPR020277">
    <property type="entry name" value="DUF2624"/>
</dbReference>
<dbReference type="Pfam" id="PF11116">
    <property type="entry name" value="DUF2624"/>
    <property type="match status" value="1"/>
</dbReference>
<keyword evidence="2" id="KW-1185">Reference proteome</keyword>
<name>A0ABS2Q0E6_9BACL</name>
<evidence type="ECO:0000313" key="2">
    <source>
        <dbReference type="Proteomes" id="UP000808914"/>
    </source>
</evidence>
<evidence type="ECO:0000313" key="1">
    <source>
        <dbReference type="EMBL" id="MBM7645778.1"/>
    </source>
</evidence>
<dbReference type="Proteomes" id="UP000808914">
    <property type="component" value="Unassembled WGS sequence"/>
</dbReference>
<sequence>MNQMIRQLVNQKINNVTPQELLKLSQQYGFDLSRAQADKISKMLRGKNIDIFNDQDRRQVLQNISVNIDRRLASEINRMFNEFM</sequence>
<protein>
    <submittedName>
        <fullName evidence="1">Post-segregation antitoxin (Ccd killing protein)</fullName>
    </submittedName>
</protein>
<accession>A0ABS2Q0E6</accession>
<dbReference type="EMBL" id="JAFBER010000012">
    <property type="protein sequence ID" value="MBM7645778.1"/>
    <property type="molecule type" value="Genomic_DNA"/>
</dbReference>
<reference evidence="1 2" key="1">
    <citation type="submission" date="2021-01" db="EMBL/GenBank/DDBJ databases">
        <title>Genomic Encyclopedia of Type Strains, Phase IV (KMG-IV): sequencing the most valuable type-strain genomes for metagenomic binning, comparative biology and taxonomic classification.</title>
        <authorList>
            <person name="Goeker M."/>
        </authorList>
    </citation>
    <scope>NUCLEOTIDE SEQUENCE [LARGE SCALE GENOMIC DNA]</scope>
    <source>
        <strain evidence="1 2">DSM 28236</strain>
    </source>
</reference>
<comment type="caution">
    <text evidence="1">The sequence shown here is derived from an EMBL/GenBank/DDBJ whole genome shotgun (WGS) entry which is preliminary data.</text>
</comment>
<organism evidence="1 2">
    <name type="scientific">Scopulibacillus daqui</name>
    <dbReference type="NCBI Taxonomy" id="1469162"/>
    <lineage>
        <taxon>Bacteria</taxon>
        <taxon>Bacillati</taxon>
        <taxon>Bacillota</taxon>
        <taxon>Bacilli</taxon>
        <taxon>Bacillales</taxon>
        <taxon>Sporolactobacillaceae</taxon>
        <taxon>Scopulibacillus</taxon>
    </lineage>
</organism>